<dbReference type="Gene3D" id="2.40.420.20">
    <property type="match status" value="1"/>
</dbReference>
<dbReference type="Pfam" id="PF25917">
    <property type="entry name" value="BSH_RND"/>
    <property type="match status" value="1"/>
</dbReference>
<organism evidence="6">
    <name type="scientific">uncultured bacterium B7P37metaSE</name>
    <dbReference type="NCBI Taxonomy" id="670783"/>
    <lineage>
        <taxon>Bacteria</taxon>
        <taxon>environmental samples</taxon>
    </lineage>
</organism>
<evidence type="ECO:0000256" key="1">
    <source>
        <dbReference type="ARBA" id="ARBA00009477"/>
    </source>
</evidence>
<dbReference type="Gene3D" id="1.10.287.470">
    <property type="entry name" value="Helix hairpin bin"/>
    <property type="match status" value="1"/>
</dbReference>
<dbReference type="InterPro" id="IPR058792">
    <property type="entry name" value="Beta-barrel_RND_2"/>
</dbReference>
<comment type="similarity">
    <text evidence="1">Belongs to the membrane fusion protein (MFP) (TC 8.A.1) family.</text>
</comment>
<feature type="domain" description="Multidrug resistance protein MdtA-like barrel-sandwich hybrid" evidence="4">
    <location>
        <begin position="69"/>
        <end position="236"/>
    </location>
</feature>
<feature type="transmembrane region" description="Helical" evidence="3">
    <location>
        <begin position="21"/>
        <end position="39"/>
    </location>
</feature>
<evidence type="ECO:0000256" key="2">
    <source>
        <dbReference type="SAM" id="Coils"/>
    </source>
</evidence>
<dbReference type="GO" id="GO:1990281">
    <property type="term" value="C:efflux pump complex"/>
    <property type="evidence" value="ECO:0007669"/>
    <property type="project" value="TreeGrafter"/>
</dbReference>
<name>C8CIJ4_9BACT</name>
<dbReference type="PANTHER" id="PTHR30469">
    <property type="entry name" value="MULTIDRUG RESISTANCE PROTEIN MDTA"/>
    <property type="match status" value="1"/>
</dbReference>
<keyword evidence="3" id="KW-0472">Membrane</keyword>
<evidence type="ECO:0000259" key="5">
    <source>
        <dbReference type="Pfam" id="PF25954"/>
    </source>
</evidence>
<dbReference type="Pfam" id="PF25954">
    <property type="entry name" value="Beta-barrel_RND_2"/>
    <property type="match status" value="1"/>
</dbReference>
<accession>C8CIJ4</accession>
<keyword evidence="3" id="KW-1133">Transmembrane helix</keyword>
<dbReference type="Gene3D" id="2.40.30.170">
    <property type="match status" value="1"/>
</dbReference>
<dbReference type="InterPro" id="IPR058625">
    <property type="entry name" value="MdtA-like_BSH"/>
</dbReference>
<keyword evidence="3" id="KW-0812">Transmembrane</keyword>
<proteinExistence type="inferred from homology"/>
<evidence type="ECO:0000259" key="4">
    <source>
        <dbReference type="Pfam" id="PF25917"/>
    </source>
</evidence>
<dbReference type="NCBIfam" id="TIGR01730">
    <property type="entry name" value="RND_mfp"/>
    <property type="match status" value="1"/>
</dbReference>
<keyword evidence="2" id="KW-0175">Coiled coil</keyword>
<dbReference type="SUPFAM" id="SSF111369">
    <property type="entry name" value="HlyD-like secretion proteins"/>
    <property type="match status" value="1"/>
</dbReference>
<dbReference type="EMBL" id="GQ406244">
    <property type="protein sequence ID" value="ACV30049.1"/>
    <property type="molecule type" value="Genomic_DNA"/>
</dbReference>
<feature type="coiled-coil region" evidence="2">
    <location>
        <begin position="102"/>
        <end position="202"/>
    </location>
</feature>
<reference evidence="6" key="1">
    <citation type="submission" date="2009-07" db="EMBL/GenBank/DDBJ databases">
        <title>Construction of a metagenomic library and prospecting for genes involved in antibiotic biosynthesis.</title>
        <authorList>
            <person name="Schuch V."/>
            <person name="Gomes E.S."/>
            <person name="Lemos E.G.M."/>
        </authorList>
    </citation>
    <scope>NUCLEOTIDE SEQUENCE</scope>
</reference>
<feature type="domain" description="CusB-like beta-barrel" evidence="5">
    <location>
        <begin position="245"/>
        <end position="301"/>
    </location>
</feature>
<dbReference type="PANTHER" id="PTHR30469:SF15">
    <property type="entry name" value="HLYD FAMILY OF SECRETION PROTEINS"/>
    <property type="match status" value="1"/>
</dbReference>
<dbReference type="InterPro" id="IPR006143">
    <property type="entry name" value="RND_pump_MFP"/>
</dbReference>
<dbReference type="Gene3D" id="2.40.50.100">
    <property type="match status" value="1"/>
</dbReference>
<dbReference type="GO" id="GO:0015562">
    <property type="term" value="F:efflux transmembrane transporter activity"/>
    <property type="evidence" value="ECO:0007669"/>
    <property type="project" value="TreeGrafter"/>
</dbReference>
<dbReference type="AlphaFoldDB" id="C8CIJ4"/>
<protein>
    <submittedName>
        <fullName evidence="6">Putative efflux RND transporter protein</fullName>
    </submittedName>
</protein>
<evidence type="ECO:0000256" key="3">
    <source>
        <dbReference type="SAM" id="Phobius"/>
    </source>
</evidence>
<evidence type="ECO:0000313" key="6">
    <source>
        <dbReference type="EMBL" id="ACV30049.1"/>
    </source>
</evidence>
<sequence>MQSRRRFGLKRRSAFRRALPIIGAAAIVMAIGAAGYFYLVPHVVAGTTVEATSATLEIRGPALLDAIDKVVVTARIQGFLKTIEVDKNDLVTKGQLLATIDAEDFESQLAGARADAAASEQAVVEVRASLESLTALAEKAKIEYDRKRALVPSGAASQADLTTTETAFKQANAERARAAATIERLAAQNASAEANVRLLEVRLGYAMMRSPLNGIVVSKDRSVGDLLTPGIKLMEIVDPNTLILTARFDESVLDVIRPGQRVAAHFTSDATRPLKGTVFRLRRQVDEETREFKADIKLDEPPAMWALNGRASVVVYATTRTIVLSENLISRRRGRVGVWKLEDGRATWVPISLGYTALTSIQVVSGLVAGDVVLVPRHRYEWEPINVHQQQTATREPIPQ</sequence>